<dbReference type="PROSITE" id="PS51918">
    <property type="entry name" value="RADICAL_SAM"/>
    <property type="match status" value="1"/>
</dbReference>
<dbReference type="OrthoDB" id="9782387at2"/>
<dbReference type="InterPro" id="IPR012840">
    <property type="entry name" value="NrdG2"/>
</dbReference>
<dbReference type="InterPro" id="IPR058240">
    <property type="entry name" value="rSAM_sf"/>
</dbReference>
<evidence type="ECO:0000256" key="1">
    <source>
        <dbReference type="ARBA" id="ARBA00001966"/>
    </source>
</evidence>
<evidence type="ECO:0000313" key="8">
    <source>
        <dbReference type="EMBL" id="SDJ90342.1"/>
    </source>
</evidence>
<evidence type="ECO:0000256" key="3">
    <source>
        <dbReference type="ARBA" id="ARBA00022691"/>
    </source>
</evidence>
<keyword evidence="3" id="KW-0949">S-adenosyl-L-methionine</keyword>
<dbReference type="InterPro" id="IPR034457">
    <property type="entry name" value="Organic_radical-activating"/>
</dbReference>
<keyword evidence="9" id="KW-1185">Reference proteome</keyword>
<dbReference type="NCBIfam" id="TIGR02495">
    <property type="entry name" value="NrdG2"/>
    <property type="match status" value="1"/>
</dbReference>
<proteinExistence type="predicted"/>
<evidence type="ECO:0000256" key="4">
    <source>
        <dbReference type="ARBA" id="ARBA00022723"/>
    </source>
</evidence>
<dbReference type="GO" id="GO:0046872">
    <property type="term" value="F:metal ion binding"/>
    <property type="evidence" value="ECO:0007669"/>
    <property type="project" value="UniProtKB-KW"/>
</dbReference>
<dbReference type="Pfam" id="PF04055">
    <property type="entry name" value="Radical_SAM"/>
    <property type="match status" value="1"/>
</dbReference>
<dbReference type="Proteomes" id="UP000199305">
    <property type="component" value="Unassembled WGS sequence"/>
</dbReference>
<dbReference type="EMBL" id="FNFH01000002">
    <property type="protein sequence ID" value="SDJ90342.1"/>
    <property type="molecule type" value="Genomic_DNA"/>
</dbReference>
<protein>
    <submittedName>
        <fullName evidence="8">Pyruvate formate lyase activating enzyme</fullName>
    </submittedName>
</protein>
<dbReference type="GO" id="GO:0016829">
    <property type="term" value="F:lyase activity"/>
    <property type="evidence" value="ECO:0007669"/>
    <property type="project" value="UniProtKB-KW"/>
</dbReference>
<feature type="domain" description="Radical SAM core" evidence="7">
    <location>
        <begin position="17"/>
        <end position="208"/>
    </location>
</feature>
<keyword evidence="5" id="KW-0408">Iron</keyword>
<dbReference type="AlphaFoldDB" id="A0A1G8XIC3"/>
<dbReference type="STRING" id="658219.SAMN05216212_1111"/>
<organism evidence="8 9">
    <name type="scientific">Microbulbifer yueqingensis</name>
    <dbReference type="NCBI Taxonomy" id="658219"/>
    <lineage>
        <taxon>Bacteria</taxon>
        <taxon>Pseudomonadati</taxon>
        <taxon>Pseudomonadota</taxon>
        <taxon>Gammaproteobacteria</taxon>
        <taxon>Cellvibrionales</taxon>
        <taxon>Microbulbiferaceae</taxon>
        <taxon>Microbulbifer</taxon>
    </lineage>
</organism>
<keyword evidence="2" id="KW-0004">4Fe-4S</keyword>
<keyword evidence="8" id="KW-0456">Lyase</keyword>
<evidence type="ECO:0000259" key="7">
    <source>
        <dbReference type="PROSITE" id="PS51918"/>
    </source>
</evidence>
<dbReference type="GO" id="GO:0051539">
    <property type="term" value="F:4 iron, 4 sulfur cluster binding"/>
    <property type="evidence" value="ECO:0007669"/>
    <property type="project" value="UniProtKB-KW"/>
</dbReference>
<dbReference type="CDD" id="cd01335">
    <property type="entry name" value="Radical_SAM"/>
    <property type="match status" value="1"/>
</dbReference>
<keyword evidence="6" id="KW-0411">Iron-sulfur</keyword>
<dbReference type="InterPro" id="IPR013785">
    <property type="entry name" value="Aldolase_TIM"/>
</dbReference>
<comment type="cofactor">
    <cofactor evidence="1">
        <name>[4Fe-4S] cluster</name>
        <dbReference type="ChEBI" id="CHEBI:49883"/>
    </cofactor>
</comment>
<keyword evidence="4" id="KW-0479">Metal-binding</keyword>
<keyword evidence="8" id="KW-0670">Pyruvate</keyword>
<evidence type="ECO:0000256" key="2">
    <source>
        <dbReference type="ARBA" id="ARBA00022485"/>
    </source>
</evidence>
<evidence type="ECO:0000256" key="5">
    <source>
        <dbReference type="ARBA" id="ARBA00023004"/>
    </source>
</evidence>
<dbReference type="SUPFAM" id="SSF102114">
    <property type="entry name" value="Radical SAM enzymes"/>
    <property type="match status" value="1"/>
</dbReference>
<dbReference type="Gene3D" id="3.20.20.70">
    <property type="entry name" value="Aldolase class I"/>
    <property type="match status" value="1"/>
</dbReference>
<dbReference type="RefSeq" id="WP_091509757.1">
    <property type="nucleotide sequence ID" value="NZ_FNFH01000002.1"/>
</dbReference>
<dbReference type="PANTHER" id="PTHR30352:SF13">
    <property type="entry name" value="GLYCYL-RADICAL ENZYME ACTIVATING ENZYME YJJW-RELATED"/>
    <property type="match status" value="1"/>
</dbReference>
<dbReference type="SFLD" id="SFLDS00029">
    <property type="entry name" value="Radical_SAM"/>
    <property type="match status" value="1"/>
</dbReference>
<dbReference type="PANTHER" id="PTHR30352">
    <property type="entry name" value="PYRUVATE FORMATE-LYASE-ACTIVATING ENZYME"/>
    <property type="match status" value="1"/>
</dbReference>
<sequence>MSDSLRVGGFTPFTAIDYPGALAAVVFCQGCPWRCRYCHNSELLPARAPTPYRWSKLLAFLRGRSGLLDAVVFSGGEPTAQRALESAMTQVRELGFKVGLHTAGMYPRRLQGLLPQLDWVGLDIKALPENYPAITGVEKSGATSWDSARLLAEAGIPLQVRLTRHPQLTSEAELDEVRRRLADLGISDLVVQGCNTERCLDQKLRLPH</sequence>
<gene>
    <name evidence="8" type="ORF">SAMN05216212_1111</name>
</gene>
<name>A0A1G8XIC3_9GAMM</name>
<dbReference type="InterPro" id="IPR007197">
    <property type="entry name" value="rSAM"/>
</dbReference>
<dbReference type="SFLD" id="SFLDG01094">
    <property type="entry name" value="Uncharacterised_Radical_SAM_Su"/>
    <property type="match status" value="1"/>
</dbReference>
<evidence type="ECO:0000313" key="9">
    <source>
        <dbReference type="Proteomes" id="UP000199305"/>
    </source>
</evidence>
<evidence type="ECO:0000256" key="6">
    <source>
        <dbReference type="ARBA" id="ARBA00023014"/>
    </source>
</evidence>
<reference evidence="9" key="1">
    <citation type="submission" date="2016-10" db="EMBL/GenBank/DDBJ databases">
        <authorList>
            <person name="Varghese N."/>
            <person name="Submissions S."/>
        </authorList>
    </citation>
    <scope>NUCLEOTIDE SEQUENCE [LARGE SCALE GENOMIC DNA]</scope>
    <source>
        <strain evidence="9">CGMCC 1.10658</strain>
    </source>
</reference>
<accession>A0A1G8XIC3</accession>